<accession>A0AAD4NPG2</accession>
<gene>
    <name evidence="2" type="ORF">G6011_10292</name>
</gene>
<comment type="caution">
    <text evidence="2">The sequence shown here is derived from an EMBL/GenBank/DDBJ whole genome shotgun (WGS) entry which is preliminary data.</text>
</comment>
<feature type="region of interest" description="Disordered" evidence="1">
    <location>
        <begin position="117"/>
        <end position="160"/>
    </location>
</feature>
<protein>
    <submittedName>
        <fullName evidence="2">Uncharacterized protein</fullName>
    </submittedName>
</protein>
<evidence type="ECO:0000256" key="1">
    <source>
        <dbReference type="SAM" id="MobiDB-lite"/>
    </source>
</evidence>
<evidence type="ECO:0000313" key="3">
    <source>
        <dbReference type="Proteomes" id="UP001199106"/>
    </source>
</evidence>
<dbReference type="AlphaFoldDB" id="A0AAD4NPG2"/>
<reference evidence="2" key="1">
    <citation type="submission" date="2021-07" db="EMBL/GenBank/DDBJ databases">
        <title>Genome Resource of American Ginseng Black Spot Pathogen Alternaria panax.</title>
        <authorList>
            <person name="Qiu C."/>
            <person name="Wang W."/>
            <person name="Liu Z."/>
        </authorList>
    </citation>
    <scope>NUCLEOTIDE SEQUENCE</scope>
    <source>
        <strain evidence="2">BNCC115425</strain>
    </source>
</reference>
<sequence>MIKLERSATCEPTTFDPNSLNRTDIQTTANSIPATLSEGKKVKPLGSCLDVTGVDLLSTTHTDANGSWTTHDSPMPPALNYTQFQRPLPEQVSSIFPSDLPPRPSPKRSFPQRLVDLSTHPAHSAQPDESISTTYTAHTPDIELGVLGEDDDPHDIDRLR</sequence>
<keyword evidence="3" id="KW-1185">Reference proteome</keyword>
<dbReference type="EMBL" id="JAANER010000003">
    <property type="protein sequence ID" value="KAG9191558.1"/>
    <property type="molecule type" value="Genomic_DNA"/>
</dbReference>
<feature type="region of interest" description="Disordered" evidence="1">
    <location>
        <begin position="92"/>
        <end position="111"/>
    </location>
</feature>
<feature type="region of interest" description="Disordered" evidence="1">
    <location>
        <begin position="1"/>
        <end position="24"/>
    </location>
</feature>
<proteinExistence type="predicted"/>
<organism evidence="2 3">
    <name type="scientific">Alternaria panax</name>
    <dbReference type="NCBI Taxonomy" id="48097"/>
    <lineage>
        <taxon>Eukaryota</taxon>
        <taxon>Fungi</taxon>
        <taxon>Dikarya</taxon>
        <taxon>Ascomycota</taxon>
        <taxon>Pezizomycotina</taxon>
        <taxon>Dothideomycetes</taxon>
        <taxon>Pleosporomycetidae</taxon>
        <taxon>Pleosporales</taxon>
        <taxon>Pleosporineae</taxon>
        <taxon>Pleosporaceae</taxon>
        <taxon>Alternaria</taxon>
        <taxon>Alternaria sect. Panax</taxon>
    </lineage>
</organism>
<dbReference type="Proteomes" id="UP001199106">
    <property type="component" value="Unassembled WGS sequence"/>
</dbReference>
<name>A0AAD4NPG2_9PLEO</name>
<evidence type="ECO:0000313" key="2">
    <source>
        <dbReference type="EMBL" id="KAG9191558.1"/>
    </source>
</evidence>
<feature type="compositionally biased region" description="Polar residues" evidence="1">
    <location>
        <begin position="10"/>
        <end position="24"/>
    </location>
</feature>
<feature type="compositionally biased region" description="Polar residues" evidence="1">
    <location>
        <begin position="127"/>
        <end position="137"/>
    </location>
</feature>